<accession>A0ABQ5SKA3</accession>
<feature type="compositionally biased region" description="Acidic residues" evidence="1">
    <location>
        <begin position="433"/>
        <end position="452"/>
    </location>
</feature>
<feature type="compositionally biased region" description="Basic and acidic residues" evidence="1">
    <location>
        <begin position="665"/>
        <end position="674"/>
    </location>
</feature>
<dbReference type="PANTHER" id="PTHR13271:SF154">
    <property type="entry name" value="GRIP DOMAIN-CONTAINING PROTEIN"/>
    <property type="match status" value="1"/>
</dbReference>
<reference evidence="3 4" key="1">
    <citation type="journal article" date="2023" name="IScience">
        <title>Expanded male sex-determining region conserved during the evolution of homothallism in the green alga Volvox.</title>
        <authorList>
            <person name="Yamamoto K."/>
            <person name="Matsuzaki R."/>
            <person name="Mahakham W."/>
            <person name="Heman W."/>
            <person name="Sekimoto H."/>
            <person name="Kawachi M."/>
            <person name="Minakuchi Y."/>
            <person name="Toyoda A."/>
            <person name="Nozaki H."/>
        </authorList>
    </citation>
    <scope>NUCLEOTIDE SEQUENCE [LARGE SCALE GENOMIC DNA]</scope>
    <source>
        <strain evidence="3 4">NIES-4468</strain>
    </source>
</reference>
<feature type="compositionally biased region" description="Low complexity" evidence="1">
    <location>
        <begin position="644"/>
        <end position="664"/>
    </location>
</feature>
<feature type="domain" description="SET" evidence="2">
    <location>
        <begin position="288"/>
        <end position="329"/>
    </location>
</feature>
<dbReference type="InterPro" id="IPR001214">
    <property type="entry name" value="SET_dom"/>
</dbReference>
<dbReference type="Pfam" id="PF00856">
    <property type="entry name" value="SET"/>
    <property type="match status" value="1"/>
</dbReference>
<evidence type="ECO:0000259" key="2">
    <source>
        <dbReference type="Pfam" id="PF00856"/>
    </source>
</evidence>
<dbReference type="Proteomes" id="UP001165090">
    <property type="component" value="Unassembled WGS sequence"/>
</dbReference>
<dbReference type="EMBL" id="BSDZ01000086">
    <property type="protein sequence ID" value="GLI69621.1"/>
    <property type="molecule type" value="Genomic_DNA"/>
</dbReference>
<feature type="compositionally biased region" description="Low complexity" evidence="1">
    <location>
        <begin position="679"/>
        <end position="697"/>
    </location>
</feature>
<evidence type="ECO:0000313" key="4">
    <source>
        <dbReference type="Proteomes" id="UP001165090"/>
    </source>
</evidence>
<feature type="region of interest" description="Disordered" evidence="1">
    <location>
        <begin position="387"/>
        <end position="452"/>
    </location>
</feature>
<feature type="region of interest" description="Disordered" evidence="1">
    <location>
        <begin position="550"/>
        <end position="714"/>
    </location>
</feature>
<dbReference type="InterPro" id="IPR046341">
    <property type="entry name" value="SET_dom_sf"/>
</dbReference>
<evidence type="ECO:0000256" key="1">
    <source>
        <dbReference type="SAM" id="MobiDB-lite"/>
    </source>
</evidence>
<dbReference type="Gene3D" id="3.90.1410.10">
    <property type="entry name" value="set domain protein methyltransferase, domain 1"/>
    <property type="match status" value="1"/>
</dbReference>
<dbReference type="PANTHER" id="PTHR13271">
    <property type="entry name" value="UNCHARACTERIZED PUTATIVE METHYLTRANSFERASE"/>
    <property type="match status" value="1"/>
</dbReference>
<evidence type="ECO:0000313" key="3">
    <source>
        <dbReference type="EMBL" id="GLI69621.1"/>
    </source>
</evidence>
<gene>
    <name evidence="3" type="ORF">VaNZ11_014288</name>
</gene>
<organism evidence="3 4">
    <name type="scientific">Volvox africanus</name>
    <dbReference type="NCBI Taxonomy" id="51714"/>
    <lineage>
        <taxon>Eukaryota</taxon>
        <taxon>Viridiplantae</taxon>
        <taxon>Chlorophyta</taxon>
        <taxon>core chlorophytes</taxon>
        <taxon>Chlorophyceae</taxon>
        <taxon>CS clade</taxon>
        <taxon>Chlamydomonadales</taxon>
        <taxon>Volvocaceae</taxon>
        <taxon>Volvox</taxon>
    </lineage>
</organism>
<feature type="compositionally biased region" description="Gly residues" evidence="1">
    <location>
        <begin position="412"/>
        <end position="426"/>
    </location>
</feature>
<dbReference type="InterPro" id="IPR050600">
    <property type="entry name" value="SETD3_SETD6_MTase"/>
</dbReference>
<proteinExistence type="predicted"/>
<keyword evidence="4" id="KW-1185">Reference proteome</keyword>
<dbReference type="CDD" id="cd10527">
    <property type="entry name" value="SET_LSMT"/>
    <property type="match status" value="1"/>
</dbReference>
<protein>
    <recommendedName>
        <fullName evidence="2">SET domain-containing protein</fullName>
    </recommendedName>
</protein>
<name>A0ABQ5SKA3_9CHLO</name>
<feature type="non-terminal residue" evidence="3">
    <location>
        <position position="714"/>
    </location>
</feature>
<dbReference type="SUPFAM" id="SSF82199">
    <property type="entry name" value="SET domain"/>
    <property type="match status" value="1"/>
</dbReference>
<sequence length="714" mass="75542">MRHSVLRCWSADSACGSRCRRPDLQNFHRMLTRRHAASHIASSWFRQQGKQAVSLERVIDGLEIDSLASLGFHAPDDIRGLMASEGVRSAALVTVPIGSTLAVSLDGDGGQLSVLAAPEMPPNVKKAIEVVAGLIRETPNHQLLILAVLLLFARKYGNTAWREYCEGLLPPAREMSCLLCYTPGELSTLQLPHFVDEAARQHDWARWAHSQWLSSSSGALRRLGLADALEDTVWALAVVRSRAVEFKIGLAAGSGSGFKADSGSEPLRLGRARRSPTGPVVSVLAPVVDLANHNNDPNCVIQLTTDKSRVVLLPRRPIGPGEPLTVDYGFDRSSLELMADYGFVTSANPYDGEVELPEADKLPSLELSRLEAAARVLRRRYHQRVQHYPAAMTPQRQGLPAPAAAETRDGPASGGNKGDGSGGGGRDVADEAVATEEEEQHEGGAVEEEEEVLLSEAAAEAGAGDEADFVRRLRAAVGLLSPRTAPFPGAPANSGSFSTPATQRIIAGLWHKLVRHCIESLPTSLEQDRALLEDITAGRVLGFTAGPCLSLDQDAMRGPTSAFEHAPRPRPPGGGSSPPVSSEPGAAQLRMTSEREAVGPVRGETLLTAAAAAAGARDGMSRSSKGEDSESEVQGTDTRRRAGSATSSMASAAAMTESAAAPPELTHESRRSQDDGSNVEAVAAASAVEPHAVVESSGGNGSEARSQHWEGTAD</sequence>
<comment type="caution">
    <text evidence="3">The sequence shown here is derived from an EMBL/GenBank/DDBJ whole genome shotgun (WGS) entry which is preliminary data.</text>
</comment>